<evidence type="ECO:0000313" key="3">
    <source>
        <dbReference type="Proteomes" id="UP001154420"/>
    </source>
</evidence>
<dbReference type="SUPFAM" id="SSF54106">
    <property type="entry name" value="LysM domain"/>
    <property type="match status" value="1"/>
</dbReference>
<dbReference type="EMBL" id="QZDT01000031">
    <property type="protein sequence ID" value="NBJ94151.1"/>
    <property type="molecule type" value="Genomic_DNA"/>
</dbReference>
<proteinExistence type="predicted"/>
<gene>
    <name evidence="2" type="ORF">D5281_16545</name>
</gene>
<organism evidence="2 3">
    <name type="scientific">Parablautia muri</name>
    <dbReference type="NCBI Taxonomy" id="2320879"/>
    <lineage>
        <taxon>Bacteria</taxon>
        <taxon>Bacillati</taxon>
        <taxon>Bacillota</taxon>
        <taxon>Clostridia</taxon>
        <taxon>Lachnospirales</taxon>
        <taxon>Lachnospiraceae</taxon>
        <taxon>Parablautia</taxon>
    </lineage>
</organism>
<accession>A0A9X5GTM1</accession>
<dbReference type="Pfam" id="PF01476">
    <property type="entry name" value="LysM"/>
    <property type="match status" value="1"/>
</dbReference>
<protein>
    <submittedName>
        <fullName evidence="2">LysM domain-containing protein</fullName>
    </submittedName>
</protein>
<dbReference type="CDD" id="cd00118">
    <property type="entry name" value="LysM"/>
    <property type="match status" value="1"/>
</dbReference>
<feature type="domain" description="LysM" evidence="1">
    <location>
        <begin position="21"/>
        <end position="71"/>
    </location>
</feature>
<keyword evidence="3" id="KW-1185">Reference proteome</keyword>
<name>A0A9X5GTM1_9FIRM</name>
<dbReference type="InterPro" id="IPR018392">
    <property type="entry name" value="LysM"/>
</dbReference>
<evidence type="ECO:0000313" key="2">
    <source>
        <dbReference type="EMBL" id="NBJ94151.1"/>
    </source>
</evidence>
<dbReference type="AlphaFoldDB" id="A0A9X5GTM1"/>
<dbReference type="InterPro" id="IPR036779">
    <property type="entry name" value="LysM_dom_sf"/>
</dbReference>
<dbReference type="PROSITE" id="PS51782">
    <property type="entry name" value="LYSM"/>
    <property type="match status" value="1"/>
</dbReference>
<reference evidence="2" key="1">
    <citation type="submission" date="2018-09" db="EMBL/GenBank/DDBJ databases">
        <title>Murine metabolic-syndrome-specific gut microbial biobank.</title>
        <authorList>
            <person name="Liu C."/>
        </authorList>
    </citation>
    <scope>NUCLEOTIDE SEQUENCE</scope>
    <source>
        <strain evidence="2">D42-62</strain>
    </source>
</reference>
<dbReference type="Proteomes" id="UP001154420">
    <property type="component" value="Unassembled WGS sequence"/>
</dbReference>
<comment type="caution">
    <text evidence="2">The sequence shown here is derived from an EMBL/GenBank/DDBJ whole genome shotgun (WGS) entry which is preliminary data.</text>
</comment>
<evidence type="ECO:0000259" key="1">
    <source>
        <dbReference type="PROSITE" id="PS51782"/>
    </source>
</evidence>
<dbReference type="Gene3D" id="3.10.350.10">
    <property type="entry name" value="LysM domain"/>
    <property type="match status" value="1"/>
</dbReference>
<sequence length="72" mass="8626">MWKICQHTFSTMMQTFHDAPYVHMVKERESLWSIYKKYGAEISAPDSFAYFIEYNCPEHPDLIYPGQMIQFP</sequence>